<dbReference type="InterPro" id="IPR036230">
    <property type="entry name" value="LeuA_allosteric_dom_sf"/>
</dbReference>
<dbReference type="InterPro" id="IPR000891">
    <property type="entry name" value="PYR_CT"/>
</dbReference>
<feature type="domain" description="Pyruvate carboxyltransferase" evidence="10">
    <location>
        <begin position="10"/>
        <end position="276"/>
    </location>
</feature>
<dbReference type="Pfam" id="PF00682">
    <property type="entry name" value="HMGL-like"/>
    <property type="match status" value="1"/>
</dbReference>
<dbReference type="Gene3D" id="3.20.20.70">
    <property type="entry name" value="Aldolase class I"/>
    <property type="match status" value="1"/>
</dbReference>
<evidence type="ECO:0000313" key="12">
    <source>
        <dbReference type="Proteomes" id="UP000252289"/>
    </source>
</evidence>
<accession>A0A368EKU6</accession>
<evidence type="ECO:0000256" key="8">
    <source>
        <dbReference type="NCBIfam" id="TIGR00977"/>
    </source>
</evidence>
<name>A0A368EKU6_9PROT</name>
<evidence type="ECO:0000256" key="3">
    <source>
        <dbReference type="ARBA" id="ARBA00022605"/>
    </source>
</evidence>
<dbReference type="Proteomes" id="UP000252289">
    <property type="component" value="Unassembled WGS sequence"/>
</dbReference>
<gene>
    <name evidence="11" type="ORF">DBW64_03840</name>
</gene>
<dbReference type="GO" id="GO:0009098">
    <property type="term" value="P:L-leucine biosynthetic process"/>
    <property type="evidence" value="ECO:0007669"/>
    <property type="project" value="InterPro"/>
</dbReference>
<dbReference type="InterPro" id="IPR002034">
    <property type="entry name" value="AIPM/Hcit_synth_CS"/>
</dbReference>
<dbReference type="GO" id="GO:0043714">
    <property type="term" value="F:(R)-citramalate synthase activity"/>
    <property type="evidence" value="ECO:0007669"/>
    <property type="project" value="UniProtKB-UniRule"/>
</dbReference>
<keyword evidence="6" id="KW-0100">Branched-chain amino acid biosynthesis</keyword>
<dbReference type="SUPFAM" id="SSF110921">
    <property type="entry name" value="2-isopropylmalate synthase LeuA, allosteric (dimerisation) domain"/>
    <property type="match status" value="1"/>
</dbReference>
<dbReference type="GO" id="GO:0009097">
    <property type="term" value="P:isoleucine biosynthetic process"/>
    <property type="evidence" value="ECO:0007669"/>
    <property type="project" value="UniProtKB-UniRule"/>
</dbReference>
<dbReference type="PROSITE" id="PS00815">
    <property type="entry name" value="AIPM_HOMOCIT_SYNTH_1"/>
    <property type="match status" value="1"/>
</dbReference>
<sequence>MSEDNSLERLYLFDTTLRDGQQTAGVDFSVDDKITIAKTLDDLGLDYVEGGYPGANPTDTNFFSKSHNLSQAKMTAFGMTKRAGRSAANDPGLAQILGAEAQAVCLVAKSWDYHVDVALNISLEENLECISESVKAILEHDKEAMIDCEHFFDGYKANPDYALSCIDTALESGARWAVLCDTNGGTLPGDVYDIISALSTRFPGDRLGIHAHNDTENAVSNSLAAIDGGVRQVQGTLNGLGERCGNANMVSLIPSLLLKPGYADKYKTGIDIANLSKLKKTSLLLDDILNRTPNRHAPYVGDNAFAHKGGIHVSAVMKDPSTYEHVDPEIVGNARIILVSDQAGRSNILARLESAGISVGEDNSAVERILSGIKHKELEGYSFDSAGASFELLAHEMLGTLPTYFNVHNYEVKVAWDEANPAPRATAEVSLNIDGQSVTTTGEGNGPVNALDMAIRADLRRYAPYLTDMRLVDFKVRILNTGTGAVTRVLIESADGEGHSWRTVGVSENIVAASFQALHDSIVYKLMKEGVSSNPSDTD</sequence>
<comment type="similarity">
    <text evidence="2 9">Belongs to the alpha-IPM synthase/homocitrate synthase family.</text>
</comment>
<dbReference type="GO" id="GO:0003852">
    <property type="term" value="F:2-isopropylmalate synthase activity"/>
    <property type="evidence" value="ECO:0007669"/>
    <property type="project" value="InterPro"/>
</dbReference>
<comment type="catalytic activity">
    <reaction evidence="7">
        <text>pyruvate + acetyl-CoA + H2O = (3R)-citramalate + CoA + H(+)</text>
        <dbReference type="Rhea" id="RHEA:19045"/>
        <dbReference type="ChEBI" id="CHEBI:15361"/>
        <dbReference type="ChEBI" id="CHEBI:15377"/>
        <dbReference type="ChEBI" id="CHEBI:15378"/>
        <dbReference type="ChEBI" id="CHEBI:30934"/>
        <dbReference type="ChEBI" id="CHEBI:57287"/>
        <dbReference type="ChEBI" id="CHEBI:57288"/>
        <dbReference type="EC" id="2.3.3.21"/>
    </reaction>
</comment>
<dbReference type="EMBL" id="QOQK01000015">
    <property type="protein sequence ID" value="RCL84368.1"/>
    <property type="molecule type" value="Genomic_DNA"/>
</dbReference>
<dbReference type="PANTHER" id="PTHR43538:SF1">
    <property type="entry name" value="(R)-CITRAMALATE SYNTHASE"/>
    <property type="match status" value="1"/>
</dbReference>
<evidence type="ECO:0000256" key="1">
    <source>
        <dbReference type="ARBA" id="ARBA00004743"/>
    </source>
</evidence>
<dbReference type="InterPro" id="IPR013709">
    <property type="entry name" value="2-isopropylmalate_synth_dimer"/>
</dbReference>
<reference evidence="11 12" key="1">
    <citation type="journal article" date="2018" name="Microbiome">
        <title>Fine metagenomic profile of the Mediterranean stratified and mixed water columns revealed by assembly and recruitment.</title>
        <authorList>
            <person name="Haro-Moreno J.M."/>
            <person name="Lopez-Perez M."/>
            <person name="De La Torre J.R."/>
            <person name="Picazo A."/>
            <person name="Camacho A."/>
            <person name="Rodriguez-Valera F."/>
        </authorList>
    </citation>
    <scope>NUCLEOTIDE SEQUENCE [LARGE SCALE GENOMIC DNA]</scope>
    <source>
        <strain evidence="11">MED-G50</strain>
    </source>
</reference>
<evidence type="ECO:0000256" key="4">
    <source>
        <dbReference type="ARBA" id="ARBA00022624"/>
    </source>
</evidence>
<evidence type="ECO:0000259" key="10">
    <source>
        <dbReference type="PROSITE" id="PS50991"/>
    </source>
</evidence>
<protein>
    <recommendedName>
        <fullName evidence="8">Citramalate synthase</fullName>
        <ecNumber evidence="8">2.3.3.21</ecNumber>
    </recommendedName>
</protein>
<proteinExistence type="inferred from homology"/>
<evidence type="ECO:0000256" key="6">
    <source>
        <dbReference type="ARBA" id="ARBA00023304"/>
    </source>
</evidence>
<dbReference type="Pfam" id="PF22617">
    <property type="entry name" value="HCS_D2"/>
    <property type="match status" value="1"/>
</dbReference>
<dbReference type="PROSITE" id="PS50991">
    <property type="entry name" value="PYR_CT"/>
    <property type="match status" value="1"/>
</dbReference>
<dbReference type="EC" id="2.3.3.21" evidence="8"/>
<dbReference type="InterPro" id="IPR005675">
    <property type="entry name" value="Citramal_synthase"/>
</dbReference>
<evidence type="ECO:0000256" key="7">
    <source>
        <dbReference type="ARBA" id="ARBA00048263"/>
    </source>
</evidence>
<evidence type="ECO:0000256" key="9">
    <source>
        <dbReference type="RuleBase" id="RU003523"/>
    </source>
</evidence>
<evidence type="ECO:0000313" key="11">
    <source>
        <dbReference type="EMBL" id="RCL84368.1"/>
    </source>
</evidence>
<dbReference type="InterPro" id="IPR013785">
    <property type="entry name" value="Aldolase_TIM"/>
</dbReference>
<dbReference type="SUPFAM" id="SSF51569">
    <property type="entry name" value="Aldolase"/>
    <property type="match status" value="1"/>
</dbReference>
<keyword evidence="4" id="KW-0412">Isoleucine biosynthesis</keyword>
<comment type="pathway">
    <text evidence="1">Amino-acid biosynthesis; L-isoleucine biosynthesis; 2-oxobutanoate from pyruvate: step 1/3.</text>
</comment>
<dbReference type="NCBIfam" id="TIGR00977">
    <property type="entry name" value="citramal_synth"/>
    <property type="match status" value="1"/>
</dbReference>
<keyword evidence="3" id="KW-0028">Amino-acid biosynthesis</keyword>
<evidence type="ECO:0000256" key="5">
    <source>
        <dbReference type="ARBA" id="ARBA00022679"/>
    </source>
</evidence>
<keyword evidence="5 9" id="KW-0808">Transferase</keyword>
<dbReference type="Gene3D" id="3.30.160.270">
    <property type="match status" value="1"/>
</dbReference>
<dbReference type="AlphaFoldDB" id="A0A368EKU6"/>
<organism evidence="11 12">
    <name type="scientific">PS1 clade bacterium</name>
    <dbReference type="NCBI Taxonomy" id="2175152"/>
    <lineage>
        <taxon>Bacteria</taxon>
        <taxon>Pseudomonadati</taxon>
        <taxon>Pseudomonadota</taxon>
        <taxon>Alphaproteobacteria</taxon>
        <taxon>PS1 clade</taxon>
    </lineage>
</organism>
<evidence type="ECO:0000256" key="2">
    <source>
        <dbReference type="ARBA" id="ARBA00006154"/>
    </source>
</evidence>
<dbReference type="InterPro" id="IPR054691">
    <property type="entry name" value="LeuA/HCS_post-cat"/>
</dbReference>
<dbReference type="PANTHER" id="PTHR43538">
    <property type="entry name" value="ALPHA-IPM SYNTHASE/HOMOCITRATE SYNTHASE"/>
    <property type="match status" value="1"/>
</dbReference>
<dbReference type="SMART" id="SM00917">
    <property type="entry name" value="LeuA_dimer"/>
    <property type="match status" value="1"/>
</dbReference>
<dbReference type="UniPathway" id="UPA00047">
    <property type="reaction ID" value="UER00066"/>
</dbReference>
<dbReference type="Gene3D" id="1.10.238.260">
    <property type="match status" value="1"/>
</dbReference>
<dbReference type="Pfam" id="PF08502">
    <property type="entry name" value="LeuA_dimer"/>
    <property type="match status" value="1"/>
</dbReference>
<comment type="caution">
    <text evidence="11">The sequence shown here is derived from an EMBL/GenBank/DDBJ whole genome shotgun (WGS) entry which is preliminary data.</text>
</comment>
<dbReference type="CDD" id="cd07941">
    <property type="entry name" value="DRE_TIM_LeuA3"/>
    <property type="match status" value="1"/>
</dbReference>